<evidence type="ECO:0000256" key="1">
    <source>
        <dbReference type="SAM" id="Phobius"/>
    </source>
</evidence>
<name>A0A7S0TDZ9_9STRA</name>
<feature type="transmembrane region" description="Helical" evidence="1">
    <location>
        <begin position="69"/>
        <end position="87"/>
    </location>
</feature>
<evidence type="ECO:0000313" key="2">
    <source>
        <dbReference type="EMBL" id="CAD8729506.1"/>
    </source>
</evidence>
<dbReference type="EMBL" id="HBFG01001319">
    <property type="protein sequence ID" value="CAD8729506.1"/>
    <property type="molecule type" value="Transcribed_RNA"/>
</dbReference>
<keyword evidence="1" id="KW-0472">Membrane</keyword>
<accession>A0A7S0TDZ9</accession>
<keyword evidence="1" id="KW-0812">Transmembrane</keyword>
<organism evidence="2">
    <name type="scientific">Pseudo-nitzschia delicatissima</name>
    <dbReference type="NCBI Taxonomy" id="44447"/>
    <lineage>
        <taxon>Eukaryota</taxon>
        <taxon>Sar</taxon>
        <taxon>Stramenopiles</taxon>
        <taxon>Ochrophyta</taxon>
        <taxon>Bacillariophyta</taxon>
        <taxon>Bacillariophyceae</taxon>
        <taxon>Bacillariophycidae</taxon>
        <taxon>Bacillariales</taxon>
        <taxon>Bacillariaceae</taxon>
        <taxon>Pseudo-nitzschia</taxon>
    </lineage>
</organism>
<sequence>MTLFDDSGTQLEEIKLYKLNTREEMHTLMVEKGFSKKTESQKVADIQLEKMEKRIGSSPGTSSVMGTLSALYFVIFGVLAAMGYATFARKRRKKAHCHGPT</sequence>
<reference evidence="2" key="1">
    <citation type="submission" date="2021-01" db="EMBL/GenBank/DDBJ databases">
        <authorList>
            <person name="Corre E."/>
            <person name="Pelletier E."/>
            <person name="Niang G."/>
            <person name="Scheremetjew M."/>
            <person name="Finn R."/>
            <person name="Kale V."/>
            <person name="Holt S."/>
            <person name="Cochrane G."/>
            <person name="Meng A."/>
            <person name="Brown T."/>
            <person name="Cohen L."/>
        </authorList>
    </citation>
    <scope>NUCLEOTIDE SEQUENCE</scope>
    <source>
        <strain evidence="2">B596</strain>
    </source>
</reference>
<dbReference type="Gene3D" id="3.40.30.50">
    <property type="entry name" value="Sep15/SelM thioredoxin-like domain, active-site redox motif"/>
    <property type="match status" value="1"/>
</dbReference>
<dbReference type="AlphaFoldDB" id="A0A7S0TDZ9"/>
<dbReference type="InterPro" id="IPR038219">
    <property type="entry name" value="Sep15/SelM_sf"/>
</dbReference>
<proteinExistence type="predicted"/>
<gene>
    <name evidence="2" type="ORF">PDEL0327_LOCUS999</name>
</gene>
<protein>
    <submittedName>
        <fullName evidence="2">Uncharacterized protein</fullName>
    </submittedName>
</protein>
<keyword evidence="1" id="KW-1133">Transmembrane helix</keyword>